<reference evidence="3 4" key="1">
    <citation type="submission" date="2019-09" db="EMBL/GenBank/DDBJ databases">
        <title>FDA dAtabase for Regulatory Grade micrObial Sequences (FDA-ARGOS): Supporting development and validation of Infectious Disease Dx tests.</title>
        <authorList>
            <person name="Sciortino C."/>
            <person name="Tallon L."/>
            <person name="Sadzewicz L."/>
            <person name="Vavikolanu K."/>
            <person name="Mehta A."/>
            <person name="Aluvathingal J."/>
            <person name="Nadendla S."/>
            <person name="Nandy P."/>
            <person name="Geyer C."/>
            <person name="Yan Y."/>
            <person name="Sichtig H."/>
        </authorList>
    </citation>
    <scope>NUCLEOTIDE SEQUENCE [LARGE SCALE GENOMIC DNA]</scope>
    <source>
        <strain evidence="3 4">FDAARGOS_640</strain>
    </source>
</reference>
<feature type="compositionally biased region" description="Acidic residues" evidence="1">
    <location>
        <begin position="319"/>
        <end position="335"/>
    </location>
</feature>
<evidence type="ECO:0000256" key="1">
    <source>
        <dbReference type="SAM" id="MobiDB-lite"/>
    </source>
</evidence>
<keyword evidence="4" id="KW-1185">Reference proteome</keyword>
<organism evidence="3 4">
    <name type="scientific">Dermabacter vaginalis</name>
    <dbReference type="NCBI Taxonomy" id="1630135"/>
    <lineage>
        <taxon>Bacteria</taxon>
        <taxon>Bacillati</taxon>
        <taxon>Actinomycetota</taxon>
        <taxon>Actinomycetes</taxon>
        <taxon>Micrococcales</taxon>
        <taxon>Dermabacteraceae</taxon>
        <taxon>Dermabacter</taxon>
    </lineage>
</organism>
<evidence type="ECO:0000259" key="2">
    <source>
        <dbReference type="Pfam" id="PF11268"/>
    </source>
</evidence>
<evidence type="ECO:0000313" key="3">
    <source>
        <dbReference type="EMBL" id="QEU11845.1"/>
    </source>
</evidence>
<dbReference type="NCBIfam" id="NF040712">
    <property type="entry name" value="SepH"/>
    <property type="match status" value="1"/>
</dbReference>
<feature type="compositionally biased region" description="Basic and acidic residues" evidence="1">
    <location>
        <begin position="181"/>
        <end position="193"/>
    </location>
</feature>
<name>A0ABX6A3X8_9MICO</name>
<feature type="domain" description="DUF3071" evidence="2">
    <location>
        <begin position="1"/>
        <end position="163"/>
    </location>
</feature>
<evidence type="ECO:0000313" key="4">
    <source>
        <dbReference type="Proteomes" id="UP000323865"/>
    </source>
</evidence>
<dbReference type="InterPro" id="IPR047682">
    <property type="entry name" value="SepH-like"/>
</dbReference>
<dbReference type="InterPro" id="IPR021421">
    <property type="entry name" value="DUF3071"/>
</dbReference>
<gene>
    <name evidence="3" type="ORF">FOB48_05720</name>
</gene>
<dbReference type="RefSeq" id="WP_150333176.1">
    <property type="nucleotide sequence ID" value="NZ_CP044108.1"/>
</dbReference>
<sequence>MRELTLGGLHENSDHLILLDAEGERYTVRIDEALRAAVRRDASSVGLIQQNHSSALKPKDIQAMLRGGSTVESIAELAGMEVEHVKRYEGPVRAERDHTARRAQDFRTSKGGTEKLIDVVEPRLRARGVDEDLEWDAWRRSDGTWTLQLTFVAGGRSRIATWQADLPNRVVTAEDNEARWLSDSEAQREDSPARTRFKTQRANVFNIEESTADPSSDSPSASSPISERELDELNARRGTPVSASAPVETAPEPSAVHTETPAPASPWQSLEEYEPEARDNNESAEEEALAAPGDERPAPVRIVPISAHHHNREVRADTFDTEEVSYIDGPDDLSEAPDPAHDPSASEDDTHEGTSTDADIAAKEDLNESEESAPANEGEDSPGAGEAEDENLTPLPGFDAEPKKPQKKTKRQRASIPSWDDIVFGHKD</sequence>
<feature type="region of interest" description="Disordered" evidence="1">
    <location>
        <begin position="181"/>
        <end position="428"/>
    </location>
</feature>
<accession>A0ABX6A3X8</accession>
<dbReference type="Pfam" id="PF11268">
    <property type="entry name" value="DUF3071"/>
    <property type="match status" value="1"/>
</dbReference>
<dbReference type="Proteomes" id="UP000323865">
    <property type="component" value="Chromosome"/>
</dbReference>
<feature type="compositionally biased region" description="Low complexity" evidence="1">
    <location>
        <begin position="208"/>
        <end position="225"/>
    </location>
</feature>
<feature type="compositionally biased region" description="Basic and acidic residues" evidence="1">
    <location>
        <begin position="226"/>
        <end position="235"/>
    </location>
</feature>
<dbReference type="EMBL" id="CP044108">
    <property type="protein sequence ID" value="QEU11845.1"/>
    <property type="molecule type" value="Genomic_DNA"/>
</dbReference>
<proteinExistence type="predicted"/>
<protein>
    <submittedName>
        <fullName evidence="3">DUF3071 domain-containing protein</fullName>
    </submittedName>
</protein>